<keyword evidence="3" id="KW-0548">Nucleotidyltransferase</keyword>
<evidence type="ECO:0000259" key="2">
    <source>
        <dbReference type="PROSITE" id="PS50878"/>
    </source>
</evidence>
<dbReference type="PROSITE" id="PS50878">
    <property type="entry name" value="RT_POL"/>
    <property type="match status" value="1"/>
</dbReference>
<dbReference type="InterPro" id="IPR000477">
    <property type="entry name" value="RT_dom"/>
</dbReference>
<evidence type="ECO:0000313" key="4">
    <source>
        <dbReference type="Proteomes" id="UP000450161"/>
    </source>
</evidence>
<dbReference type="EMBL" id="VUNF01000015">
    <property type="protein sequence ID" value="MST77751.1"/>
    <property type="molecule type" value="Genomic_DNA"/>
</dbReference>
<name>A0A6I2TVG4_9BACT</name>
<dbReference type="CDD" id="cd01646">
    <property type="entry name" value="RT_Bac_retron_I"/>
    <property type="match status" value="1"/>
</dbReference>
<dbReference type="Gene3D" id="3.30.70.270">
    <property type="match status" value="1"/>
</dbReference>
<reference evidence="3 4" key="1">
    <citation type="submission" date="2019-08" db="EMBL/GenBank/DDBJ databases">
        <title>In-depth cultivation of the pig gut microbiome towards novel bacterial diversity and tailored functional studies.</title>
        <authorList>
            <person name="Wylensek D."/>
            <person name="Hitch T.C.A."/>
            <person name="Clavel T."/>
        </authorList>
    </citation>
    <scope>NUCLEOTIDE SEQUENCE [LARGE SCALE GENOMIC DNA]</scope>
    <source>
        <strain evidence="3 4">LKV-178-WT-2C</strain>
    </source>
</reference>
<dbReference type="Proteomes" id="UP000450161">
    <property type="component" value="Unassembled WGS sequence"/>
</dbReference>
<sequence length="394" mass="46510">MVTTEWMLEAYFDCRHSKRTSASSIVYEMNYEEKLICLRDRINDRTYRPGKSICFVVTRPKYREVFAAAFEDRIVHHYIAIRLNPLFEKIFSPRTFNCRKGKGQLYGINILKQDIIECSNNYTEDCWILGLDLKGFFMSIIKRMLADMIDEFIVENYEGPDKEDLRFLCRVVILHRPEENCERHSPASYWDHLDKSKSLFTNGEGRGIAIGNLFAQIFANFLLNILDWYIEAEGINHHGRYVDDFFCISKDKQKLLALIPKIRKLLAKYGLRLNEKKFYLQHYSKGIEFTGSIVKPGRVYTCNRTITNAISMVRRLNKATTITKVEHCVNSLNSYLGLLRHTNEYHNRRKILSMISPHIFKEYVFVKGHFEVLAIKRKYRKRCVTIKRIRDGDY</sequence>
<dbReference type="GO" id="GO:0003964">
    <property type="term" value="F:RNA-directed DNA polymerase activity"/>
    <property type="evidence" value="ECO:0007669"/>
    <property type="project" value="UniProtKB-KW"/>
</dbReference>
<keyword evidence="3" id="KW-0808">Transferase</keyword>
<dbReference type="InterPro" id="IPR051083">
    <property type="entry name" value="GrpII_Intron_Splice-Mob/Def"/>
</dbReference>
<dbReference type="InterPro" id="IPR043128">
    <property type="entry name" value="Rev_trsase/Diguanyl_cyclase"/>
</dbReference>
<organism evidence="3 4">
    <name type="scientific">Segatella copri</name>
    <dbReference type="NCBI Taxonomy" id="165179"/>
    <lineage>
        <taxon>Bacteria</taxon>
        <taxon>Pseudomonadati</taxon>
        <taxon>Bacteroidota</taxon>
        <taxon>Bacteroidia</taxon>
        <taxon>Bacteroidales</taxon>
        <taxon>Prevotellaceae</taxon>
        <taxon>Segatella</taxon>
    </lineage>
</organism>
<proteinExistence type="inferred from homology"/>
<dbReference type="InterPro" id="IPR043502">
    <property type="entry name" value="DNA/RNA_pol_sf"/>
</dbReference>
<comment type="similarity">
    <text evidence="1">Belongs to the bacterial reverse transcriptase family.</text>
</comment>
<dbReference type="AlphaFoldDB" id="A0A6I2TVG4"/>
<protein>
    <submittedName>
        <fullName evidence="3">RNA-directed DNA polymerase</fullName>
    </submittedName>
</protein>
<evidence type="ECO:0000256" key="1">
    <source>
        <dbReference type="ARBA" id="ARBA00034120"/>
    </source>
</evidence>
<dbReference type="RefSeq" id="WP_154481158.1">
    <property type="nucleotide sequence ID" value="NZ_VUNF01000015.1"/>
</dbReference>
<dbReference type="PANTHER" id="PTHR34047">
    <property type="entry name" value="NUCLEAR INTRON MATURASE 1, MITOCHONDRIAL-RELATED"/>
    <property type="match status" value="1"/>
</dbReference>
<feature type="domain" description="Reverse transcriptase" evidence="2">
    <location>
        <begin position="1"/>
        <end position="294"/>
    </location>
</feature>
<gene>
    <name evidence="3" type="ORF">FYJ72_08670</name>
</gene>
<evidence type="ECO:0000313" key="3">
    <source>
        <dbReference type="EMBL" id="MST77751.1"/>
    </source>
</evidence>
<dbReference type="PANTHER" id="PTHR34047:SF8">
    <property type="entry name" value="PROTEIN YKFC"/>
    <property type="match status" value="1"/>
</dbReference>
<comment type="caution">
    <text evidence="3">The sequence shown here is derived from an EMBL/GenBank/DDBJ whole genome shotgun (WGS) entry which is preliminary data.</text>
</comment>
<dbReference type="SUPFAM" id="SSF56672">
    <property type="entry name" value="DNA/RNA polymerases"/>
    <property type="match status" value="1"/>
</dbReference>
<keyword evidence="3" id="KW-0695">RNA-directed DNA polymerase</keyword>
<accession>A0A6I2TVG4</accession>
<dbReference type="Pfam" id="PF00078">
    <property type="entry name" value="RVT_1"/>
    <property type="match status" value="1"/>
</dbReference>